<sequence length="198" mass="20653">MRRLLLVRHASTAAVRAAAFGADEALDAAGTAAAARLAARLPRGEVLISPARRAAETAAGLTVTRVEPALAECDFGAWAGRPLAEIASAEPEAVHAWMTDPDAAPHGGESLTALLARVRRWLDDQAQQDGTGIAVTHGGVVKAAVVTALDAPASAFWRIDVAPVSITELHAHDGRWTVTRVNEREVKRPGPLSSDVAA</sequence>
<dbReference type="Gene3D" id="3.40.50.1240">
    <property type="entry name" value="Phosphoglycerate mutase-like"/>
    <property type="match status" value="1"/>
</dbReference>
<dbReference type="AlphaFoldDB" id="A0A660L020"/>
<dbReference type="Pfam" id="PF00300">
    <property type="entry name" value="His_Phos_1"/>
    <property type="match status" value="1"/>
</dbReference>
<dbReference type="Proteomes" id="UP000278962">
    <property type="component" value="Unassembled WGS sequence"/>
</dbReference>
<dbReference type="GO" id="GO:0016791">
    <property type="term" value="F:phosphatase activity"/>
    <property type="evidence" value="ECO:0007669"/>
    <property type="project" value="TreeGrafter"/>
</dbReference>
<reference evidence="1 2" key="1">
    <citation type="submission" date="2018-10" db="EMBL/GenBank/DDBJ databases">
        <title>Genomic Encyclopedia of Archaeal and Bacterial Type Strains, Phase II (KMG-II): from individual species to whole genera.</title>
        <authorList>
            <person name="Goeker M."/>
        </authorList>
    </citation>
    <scope>NUCLEOTIDE SEQUENCE [LARGE SCALE GENOMIC DNA]</scope>
    <source>
        <strain evidence="1 2">DSM 14954</strain>
    </source>
</reference>
<dbReference type="OrthoDB" id="7502553at2"/>
<dbReference type="InterPro" id="IPR029033">
    <property type="entry name" value="His_PPase_superfam"/>
</dbReference>
<accession>A0A660L020</accession>
<dbReference type="InterPro" id="IPR050275">
    <property type="entry name" value="PGM_Phosphatase"/>
</dbReference>
<comment type="caution">
    <text evidence="1">The sequence shown here is derived from an EMBL/GenBank/DDBJ whole genome shotgun (WGS) entry which is preliminary data.</text>
</comment>
<evidence type="ECO:0000313" key="2">
    <source>
        <dbReference type="Proteomes" id="UP000278962"/>
    </source>
</evidence>
<dbReference type="InterPro" id="IPR013078">
    <property type="entry name" value="His_Pase_superF_clade-1"/>
</dbReference>
<dbReference type="PANTHER" id="PTHR48100">
    <property type="entry name" value="BROAD-SPECIFICITY PHOSPHATASE YOR283W-RELATED"/>
    <property type="match status" value="1"/>
</dbReference>
<organism evidence="1 2">
    <name type="scientific">Solirubrobacter pauli</name>
    <dbReference type="NCBI Taxonomy" id="166793"/>
    <lineage>
        <taxon>Bacteria</taxon>
        <taxon>Bacillati</taxon>
        <taxon>Actinomycetota</taxon>
        <taxon>Thermoleophilia</taxon>
        <taxon>Solirubrobacterales</taxon>
        <taxon>Solirubrobacteraceae</taxon>
        <taxon>Solirubrobacter</taxon>
    </lineage>
</organism>
<dbReference type="EMBL" id="RBIL01000002">
    <property type="protein sequence ID" value="RKQ86252.1"/>
    <property type="molecule type" value="Genomic_DNA"/>
</dbReference>
<gene>
    <name evidence="1" type="ORF">C8N24_4262</name>
</gene>
<dbReference type="RefSeq" id="WP_121253831.1">
    <property type="nucleotide sequence ID" value="NZ_RBIL01000002.1"/>
</dbReference>
<dbReference type="SUPFAM" id="SSF53254">
    <property type="entry name" value="Phosphoglycerate mutase-like"/>
    <property type="match status" value="1"/>
</dbReference>
<protein>
    <submittedName>
        <fullName evidence="1">Broad specificity phosphatase PhoE</fullName>
    </submittedName>
</protein>
<keyword evidence="2" id="KW-1185">Reference proteome</keyword>
<evidence type="ECO:0000313" key="1">
    <source>
        <dbReference type="EMBL" id="RKQ86252.1"/>
    </source>
</evidence>
<name>A0A660L020_9ACTN</name>
<proteinExistence type="predicted"/>
<dbReference type="SMART" id="SM00855">
    <property type="entry name" value="PGAM"/>
    <property type="match status" value="1"/>
</dbReference>